<feature type="chain" id="PRO_5035860751" evidence="1">
    <location>
        <begin position="22"/>
        <end position="132"/>
    </location>
</feature>
<dbReference type="Proteomes" id="UP000679691">
    <property type="component" value="Unassembled WGS sequence"/>
</dbReference>
<dbReference type="AlphaFoldDB" id="A0A8T4HCM8"/>
<dbReference type="RefSeq" id="WP_353547366.1">
    <property type="nucleotide sequence ID" value="NZ_JAGKSB010000011.1"/>
</dbReference>
<proteinExistence type="predicted"/>
<protein>
    <submittedName>
        <fullName evidence="2">DUF3060 domain-containing protein</fullName>
    </submittedName>
</protein>
<comment type="caution">
    <text evidence="2">The sequence shown here is derived from an EMBL/GenBank/DDBJ whole genome shotgun (WGS) entry which is preliminary data.</text>
</comment>
<dbReference type="EMBL" id="JAGKSB010000011">
    <property type="protein sequence ID" value="MBP3943866.1"/>
    <property type="molecule type" value="Genomic_DNA"/>
</dbReference>
<evidence type="ECO:0000313" key="3">
    <source>
        <dbReference type="Proteomes" id="UP000679691"/>
    </source>
</evidence>
<reference evidence="2" key="1">
    <citation type="submission" date="2021-03" db="EMBL/GenBank/DDBJ databases">
        <authorList>
            <person name="Lu T."/>
            <person name="Wang Q."/>
            <person name="Han X."/>
        </authorList>
    </citation>
    <scope>NUCLEOTIDE SEQUENCE</scope>
    <source>
        <strain evidence="2">WQ 2009</strain>
    </source>
</reference>
<evidence type="ECO:0000313" key="2">
    <source>
        <dbReference type="EMBL" id="MBP3943866.1"/>
    </source>
</evidence>
<dbReference type="InterPro" id="IPR021417">
    <property type="entry name" value="DUF3060"/>
</dbReference>
<gene>
    <name evidence="2" type="ORF">J5U18_09855</name>
</gene>
<keyword evidence="3" id="KW-1185">Reference proteome</keyword>
<feature type="signal peptide" evidence="1">
    <location>
        <begin position="1"/>
        <end position="21"/>
    </location>
</feature>
<accession>A0A8T4HCM8</accession>
<name>A0A8T4HCM8_9SPHI</name>
<dbReference type="Pfam" id="PF11259">
    <property type="entry name" value="DUF3060"/>
    <property type="match status" value="1"/>
</dbReference>
<organism evidence="2 3">
    <name type="scientific">Rhinopithecimicrobium faecis</name>
    <dbReference type="NCBI Taxonomy" id="2820698"/>
    <lineage>
        <taxon>Bacteria</taxon>
        <taxon>Pseudomonadati</taxon>
        <taxon>Bacteroidota</taxon>
        <taxon>Sphingobacteriia</taxon>
        <taxon>Sphingobacteriales</taxon>
        <taxon>Sphingobacteriaceae</taxon>
        <taxon>Rhinopithecimicrobium</taxon>
    </lineage>
</organism>
<sequence>MRKIKFIIGVFALVLTVTAYAANRTYSSGLYHTDDSFQKEYIEVNGVEVKKTINATGKEIILINGVNNDITITGTCQEIIVAGSGHRVNAEEVRSIKVEGTNNTVYYKRATASDGRIVSSVSGVDNAVERSN</sequence>
<evidence type="ECO:0000256" key="1">
    <source>
        <dbReference type="SAM" id="SignalP"/>
    </source>
</evidence>
<keyword evidence="1" id="KW-0732">Signal</keyword>